<keyword evidence="2" id="KW-0805">Transcription regulation</keyword>
<dbReference type="PANTHER" id="PTHR31845:SF10">
    <property type="entry name" value="ZN(II)2CYS6 TRANSCRIPTION FACTOR (EUROFUNG)"/>
    <property type="match status" value="1"/>
</dbReference>
<comment type="subcellular location">
    <subcellularLocation>
        <location evidence="1">Nucleus</location>
    </subcellularLocation>
</comment>
<proteinExistence type="predicted"/>
<protein>
    <submittedName>
        <fullName evidence="7">Transcriptional regulator WAR1</fullName>
    </submittedName>
</protein>
<evidence type="ECO:0000313" key="7">
    <source>
        <dbReference type="EMBL" id="TID06855.1"/>
    </source>
</evidence>
<reference evidence="7 8" key="1">
    <citation type="journal article" date="2019" name="Genome Biol. Evol.">
        <title>Genomic Plasticity Mediated by Transposable Elements in the Plant Pathogenic Fungus Colletotrichum higginsianum.</title>
        <authorList>
            <person name="Tsushima A."/>
            <person name="Gan P."/>
            <person name="Kumakura N."/>
            <person name="Narusaka M."/>
            <person name="Takano Y."/>
            <person name="Narusaka Y."/>
            <person name="Shirasu K."/>
        </authorList>
    </citation>
    <scope>NUCLEOTIDE SEQUENCE [LARGE SCALE GENOMIC DNA]</scope>
    <source>
        <strain evidence="7 8">MAFF305635-RFP</strain>
    </source>
</reference>
<dbReference type="GO" id="GO:0000981">
    <property type="term" value="F:DNA-binding transcription factor activity, RNA polymerase II-specific"/>
    <property type="evidence" value="ECO:0007669"/>
    <property type="project" value="InterPro"/>
</dbReference>
<dbReference type="GO" id="GO:0000976">
    <property type="term" value="F:transcription cis-regulatory region binding"/>
    <property type="evidence" value="ECO:0007669"/>
    <property type="project" value="TreeGrafter"/>
</dbReference>
<dbReference type="InterPro" id="IPR051089">
    <property type="entry name" value="prtT"/>
</dbReference>
<keyword evidence="5" id="KW-0539">Nucleus</keyword>
<evidence type="ECO:0000313" key="8">
    <source>
        <dbReference type="Proteomes" id="UP000305883"/>
    </source>
</evidence>
<dbReference type="AlphaFoldDB" id="A0A4T0WJL1"/>
<dbReference type="SMART" id="SM00066">
    <property type="entry name" value="GAL4"/>
    <property type="match status" value="1"/>
</dbReference>
<dbReference type="Proteomes" id="UP000305883">
    <property type="component" value="Unassembled WGS sequence"/>
</dbReference>
<dbReference type="GO" id="GO:0008270">
    <property type="term" value="F:zinc ion binding"/>
    <property type="evidence" value="ECO:0007669"/>
    <property type="project" value="InterPro"/>
</dbReference>
<evidence type="ECO:0000256" key="3">
    <source>
        <dbReference type="ARBA" id="ARBA00023125"/>
    </source>
</evidence>
<dbReference type="GO" id="GO:0005634">
    <property type="term" value="C:nucleus"/>
    <property type="evidence" value="ECO:0007669"/>
    <property type="project" value="UniProtKB-SubCell"/>
</dbReference>
<dbReference type="Gene3D" id="4.10.240.10">
    <property type="entry name" value="Zn(2)-C6 fungal-type DNA-binding domain"/>
    <property type="match status" value="1"/>
</dbReference>
<dbReference type="SUPFAM" id="SSF57701">
    <property type="entry name" value="Zn2/Cys6 DNA-binding domain"/>
    <property type="match status" value="1"/>
</dbReference>
<accession>A0A4T0WJL1</accession>
<dbReference type="InterPro" id="IPR036864">
    <property type="entry name" value="Zn2-C6_fun-type_DNA-bd_sf"/>
</dbReference>
<dbReference type="InterPro" id="IPR001138">
    <property type="entry name" value="Zn2Cys6_DnaBD"/>
</dbReference>
<organism evidence="7 8">
    <name type="scientific">Colletotrichum higginsianum</name>
    <dbReference type="NCBI Taxonomy" id="80884"/>
    <lineage>
        <taxon>Eukaryota</taxon>
        <taxon>Fungi</taxon>
        <taxon>Dikarya</taxon>
        <taxon>Ascomycota</taxon>
        <taxon>Pezizomycotina</taxon>
        <taxon>Sordariomycetes</taxon>
        <taxon>Hypocreomycetidae</taxon>
        <taxon>Glomerellales</taxon>
        <taxon>Glomerellaceae</taxon>
        <taxon>Colletotrichum</taxon>
        <taxon>Colletotrichum destructivum species complex</taxon>
    </lineage>
</organism>
<keyword evidence="4" id="KW-0804">Transcription</keyword>
<evidence type="ECO:0000259" key="6">
    <source>
        <dbReference type="SMART" id="SM00066"/>
    </source>
</evidence>
<gene>
    <name evidence="7" type="ORF">CH35J_000374</name>
</gene>
<dbReference type="EMBL" id="MWPZ01000001">
    <property type="protein sequence ID" value="TID06855.1"/>
    <property type="molecule type" value="Genomic_DNA"/>
</dbReference>
<evidence type="ECO:0000256" key="1">
    <source>
        <dbReference type="ARBA" id="ARBA00004123"/>
    </source>
</evidence>
<dbReference type="CDD" id="cd00067">
    <property type="entry name" value="GAL4"/>
    <property type="match status" value="1"/>
</dbReference>
<evidence type="ECO:0000256" key="4">
    <source>
        <dbReference type="ARBA" id="ARBA00023163"/>
    </source>
</evidence>
<dbReference type="OrthoDB" id="5217604at2759"/>
<evidence type="ECO:0000256" key="2">
    <source>
        <dbReference type="ARBA" id="ARBA00023015"/>
    </source>
</evidence>
<comment type="caution">
    <text evidence="7">The sequence shown here is derived from an EMBL/GenBank/DDBJ whole genome shotgun (WGS) entry which is preliminary data.</text>
</comment>
<feature type="domain" description="Zn(2)-C6 fungal-type" evidence="6">
    <location>
        <begin position="12"/>
        <end position="63"/>
    </location>
</feature>
<keyword evidence="3" id="KW-0238">DNA-binding</keyword>
<dbReference type="PANTHER" id="PTHR31845">
    <property type="entry name" value="FINGER DOMAIN PROTEIN, PUTATIVE-RELATED"/>
    <property type="match status" value="1"/>
</dbReference>
<sequence>MSDGGSPDIAHARKSRACINCARLKIRCRWPPDSGHNESTDCSRCSRMNLTCHVPEPAPRKRRGVGARQTDKTFYLVPDFSLSVEKAEEYLNIYRTRMVPNFPFVPIPPSTTAAELHDKKRFLFWCIMQAVVPQTAAVQKAVDDWVRRHAAMHVIVLKDNSIELLQGLVVYVAWGEVHQLVGTNANSLLQMAIGLVMDFTIQTLGGPLGWMPKTLQADAWVLVGRGKQSELTKHTLEEQRAILGGYFIASSVPAAMRKYSQIQFTPHLVRCSKAIREASELPSDQQLLALIRMQNVGDRIRAVFPSPDREEGEPLPIFREHFNVVLSSIRKEILAIELEEPIVNKEQPILWAHYKTLMVRLYEPCLGLRAASPLEAVTPTEPYSRTEALWHCLQAIQTSSAALLDLEVEVFAYLPFNLIADVAYSMMASHRLLLEDTTNDWDVSMARQKLDLPEITRRVGDKFEEADRVALVVGQKRRLFEDNSSRWSNYAHRARWIRQWYLTKAVPPPHETTTTTTNQAQLGSESTAFLNEANLSWLGGISMDQGFWEAMMLDGPGQIPFDASMVLPDQSMLPPMPSTS</sequence>
<name>A0A4T0WJL1_9PEZI</name>
<evidence type="ECO:0000256" key="5">
    <source>
        <dbReference type="ARBA" id="ARBA00023242"/>
    </source>
</evidence>